<protein>
    <submittedName>
        <fullName evidence="1">Uncharacterized protein</fullName>
    </submittedName>
</protein>
<dbReference type="Proteomes" id="UP001642360">
    <property type="component" value="Unassembled WGS sequence"/>
</dbReference>
<evidence type="ECO:0000313" key="2">
    <source>
        <dbReference type="Proteomes" id="UP001642360"/>
    </source>
</evidence>
<dbReference type="EMBL" id="CAUOFW020004847">
    <property type="protein sequence ID" value="CAK9167509.1"/>
    <property type="molecule type" value="Genomic_DNA"/>
</dbReference>
<accession>A0ABC8TDL3</accession>
<sequence>MECNTNHLMLCNLSCEIEVSLEINNLGWRERKKGWISEGEIAVKEKRKSCCVSVKVAKLCECETERRKGGSRSGSKRAAVCFGRRTRCRLSTSLTFSRKKEAEFASLRQFTPLSAMTEKKNIAMFT</sequence>
<keyword evidence="2" id="KW-1185">Reference proteome</keyword>
<evidence type="ECO:0000313" key="1">
    <source>
        <dbReference type="EMBL" id="CAK9167509.1"/>
    </source>
</evidence>
<proteinExistence type="predicted"/>
<gene>
    <name evidence="1" type="ORF">ILEXP_LOCUS36785</name>
</gene>
<dbReference type="AlphaFoldDB" id="A0ABC8TDL3"/>
<name>A0ABC8TDL3_9AQUA</name>
<reference evidence="1 2" key="1">
    <citation type="submission" date="2024-02" db="EMBL/GenBank/DDBJ databases">
        <authorList>
            <person name="Vignale AGUSTIN F."/>
            <person name="Sosa J E."/>
            <person name="Modenutti C."/>
        </authorList>
    </citation>
    <scope>NUCLEOTIDE SEQUENCE [LARGE SCALE GENOMIC DNA]</scope>
</reference>
<organism evidence="1 2">
    <name type="scientific">Ilex paraguariensis</name>
    <name type="common">yerba mate</name>
    <dbReference type="NCBI Taxonomy" id="185542"/>
    <lineage>
        <taxon>Eukaryota</taxon>
        <taxon>Viridiplantae</taxon>
        <taxon>Streptophyta</taxon>
        <taxon>Embryophyta</taxon>
        <taxon>Tracheophyta</taxon>
        <taxon>Spermatophyta</taxon>
        <taxon>Magnoliopsida</taxon>
        <taxon>eudicotyledons</taxon>
        <taxon>Gunneridae</taxon>
        <taxon>Pentapetalae</taxon>
        <taxon>asterids</taxon>
        <taxon>campanulids</taxon>
        <taxon>Aquifoliales</taxon>
        <taxon>Aquifoliaceae</taxon>
        <taxon>Ilex</taxon>
    </lineage>
</organism>
<comment type="caution">
    <text evidence="1">The sequence shown here is derived from an EMBL/GenBank/DDBJ whole genome shotgun (WGS) entry which is preliminary data.</text>
</comment>